<comment type="caution">
    <text evidence="3">The sequence shown here is derived from an EMBL/GenBank/DDBJ whole genome shotgun (WGS) entry which is preliminary data.</text>
</comment>
<dbReference type="SUPFAM" id="SSF55221">
    <property type="entry name" value="Yeast killer toxins"/>
    <property type="match status" value="1"/>
</dbReference>
<feature type="signal peptide" evidence="1">
    <location>
        <begin position="1"/>
        <end position="20"/>
    </location>
</feature>
<dbReference type="OrthoDB" id="4177994at2759"/>
<dbReference type="Proteomes" id="UP000664521">
    <property type="component" value="Unassembled WGS sequence"/>
</dbReference>
<feature type="chain" id="PRO_5034636709" description="Killer toxin Kp4 domain-containing protein" evidence="1">
    <location>
        <begin position="21"/>
        <end position="131"/>
    </location>
</feature>
<evidence type="ECO:0000313" key="4">
    <source>
        <dbReference type="Proteomes" id="UP000664521"/>
    </source>
</evidence>
<proteinExistence type="predicted"/>
<protein>
    <recommendedName>
        <fullName evidence="2">Killer toxin Kp4 domain-containing protein</fullName>
    </recommendedName>
</protein>
<name>A0A8H3GB08_9LECA</name>
<reference evidence="3" key="1">
    <citation type="submission" date="2021-03" db="EMBL/GenBank/DDBJ databases">
        <authorList>
            <person name="Tagirdzhanova G."/>
        </authorList>
    </citation>
    <scope>NUCLEOTIDE SEQUENCE</scope>
</reference>
<dbReference type="Pfam" id="PF09044">
    <property type="entry name" value="Kp4"/>
    <property type="match status" value="1"/>
</dbReference>
<evidence type="ECO:0000313" key="3">
    <source>
        <dbReference type="EMBL" id="CAF9936388.1"/>
    </source>
</evidence>
<feature type="domain" description="Killer toxin Kp4" evidence="2">
    <location>
        <begin position="11"/>
        <end position="122"/>
    </location>
</feature>
<evidence type="ECO:0000259" key="2">
    <source>
        <dbReference type="Pfam" id="PF09044"/>
    </source>
</evidence>
<accession>A0A8H3GB08</accession>
<organism evidence="3 4">
    <name type="scientific">Heterodermia speciosa</name>
    <dbReference type="NCBI Taxonomy" id="116794"/>
    <lineage>
        <taxon>Eukaryota</taxon>
        <taxon>Fungi</taxon>
        <taxon>Dikarya</taxon>
        <taxon>Ascomycota</taxon>
        <taxon>Pezizomycotina</taxon>
        <taxon>Lecanoromycetes</taxon>
        <taxon>OSLEUM clade</taxon>
        <taxon>Lecanoromycetidae</taxon>
        <taxon>Caliciales</taxon>
        <taxon>Physciaceae</taxon>
        <taxon>Heterodermia</taxon>
    </lineage>
</organism>
<dbReference type="GO" id="GO:0005576">
    <property type="term" value="C:extracellular region"/>
    <property type="evidence" value="ECO:0007669"/>
    <property type="project" value="InterPro"/>
</dbReference>
<dbReference type="Gene3D" id="3.30.430.10">
    <property type="entry name" value="Killer Toxin P4, subunit A"/>
    <property type="match status" value="1"/>
</dbReference>
<dbReference type="EMBL" id="CAJPDS010000091">
    <property type="protein sequence ID" value="CAF9936388.1"/>
    <property type="molecule type" value="Genomic_DNA"/>
</dbReference>
<keyword evidence="1" id="KW-0732">Signal</keyword>
<evidence type="ECO:0000256" key="1">
    <source>
        <dbReference type="SAM" id="SignalP"/>
    </source>
</evidence>
<keyword evidence="4" id="KW-1185">Reference proteome</keyword>
<sequence length="131" mass="13403">MHFTTATILGALAAIPLASGLGINCRGSYGCTGSSDTMKKLQAAMASGRVPSNAIFPSGQQIICNANNICVFFQNTSTDKSEGAAQLGLNDLVAHGCNVCGSDPTEPGNDVSKGQLTVNFVQTASPVYGFV</sequence>
<dbReference type="InterPro" id="IPR011329">
    <property type="entry name" value="Killer_tox_Kp4/SMK"/>
</dbReference>
<gene>
    <name evidence="3" type="ORF">HETSPECPRED_010316</name>
</gene>
<dbReference type="AlphaFoldDB" id="A0A8H3GB08"/>
<dbReference type="InterPro" id="IPR015131">
    <property type="entry name" value="Killer_tox_Kp4"/>
</dbReference>